<dbReference type="AlphaFoldDB" id="A0A5B7IZB3"/>
<evidence type="ECO:0000313" key="1">
    <source>
        <dbReference type="EMBL" id="MPC85554.1"/>
    </source>
</evidence>
<name>A0A5B7IZB3_PORTR</name>
<protein>
    <submittedName>
        <fullName evidence="1">Uncharacterized protein</fullName>
    </submittedName>
</protein>
<dbReference type="Proteomes" id="UP000324222">
    <property type="component" value="Unassembled WGS sequence"/>
</dbReference>
<dbReference type="EMBL" id="VSRR010068785">
    <property type="protein sequence ID" value="MPC85554.1"/>
    <property type="molecule type" value="Genomic_DNA"/>
</dbReference>
<sequence length="103" mass="11306">MGRGRGGHFPSDVCSEDWEGCVLGIRLLLNLPPPRRSATAILVTFPNQYPTSLDVLSLKKLLSWVAIVGYLPPLSHSVLKVLDCSVSQVVKETGWHTLPSRKV</sequence>
<comment type="caution">
    <text evidence="1">The sequence shown here is derived from an EMBL/GenBank/DDBJ whole genome shotgun (WGS) entry which is preliminary data.</text>
</comment>
<keyword evidence="2" id="KW-1185">Reference proteome</keyword>
<evidence type="ECO:0000313" key="2">
    <source>
        <dbReference type="Proteomes" id="UP000324222"/>
    </source>
</evidence>
<accession>A0A5B7IZB3</accession>
<organism evidence="1 2">
    <name type="scientific">Portunus trituberculatus</name>
    <name type="common">Swimming crab</name>
    <name type="synonym">Neptunus trituberculatus</name>
    <dbReference type="NCBI Taxonomy" id="210409"/>
    <lineage>
        <taxon>Eukaryota</taxon>
        <taxon>Metazoa</taxon>
        <taxon>Ecdysozoa</taxon>
        <taxon>Arthropoda</taxon>
        <taxon>Crustacea</taxon>
        <taxon>Multicrustacea</taxon>
        <taxon>Malacostraca</taxon>
        <taxon>Eumalacostraca</taxon>
        <taxon>Eucarida</taxon>
        <taxon>Decapoda</taxon>
        <taxon>Pleocyemata</taxon>
        <taxon>Brachyura</taxon>
        <taxon>Eubrachyura</taxon>
        <taxon>Portunoidea</taxon>
        <taxon>Portunidae</taxon>
        <taxon>Portuninae</taxon>
        <taxon>Portunus</taxon>
    </lineage>
</organism>
<proteinExistence type="predicted"/>
<reference evidence="1 2" key="1">
    <citation type="submission" date="2019-05" db="EMBL/GenBank/DDBJ databases">
        <title>Another draft genome of Portunus trituberculatus and its Hox gene families provides insights of decapod evolution.</title>
        <authorList>
            <person name="Jeong J.-H."/>
            <person name="Song I."/>
            <person name="Kim S."/>
            <person name="Choi T."/>
            <person name="Kim D."/>
            <person name="Ryu S."/>
            <person name="Kim W."/>
        </authorList>
    </citation>
    <scope>NUCLEOTIDE SEQUENCE [LARGE SCALE GENOMIC DNA]</scope>
    <source>
        <tissue evidence="1">Muscle</tissue>
    </source>
</reference>
<gene>
    <name evidence="1" type="ORF">E2C01_080335</name>
</gene>